<reference evidence="2" key="1">
    <citation type="submission" date="2020-07" db="EMBL/GenBank/DDBJ databases">
        <title>Clarias magur genome sequencing, assembly and annotation.</title>
        <authorList>
            <person name="Kushwaha B."/>
            <person name="Kumar R."/>
            <person name="Das P."/>
            <person name="Joshi C.G."/>
            <person name="Kumar D."/>
            <person name="Nagpure N.S."/>
            <person name="Pandey M."/>
            <person name="Agarwal S."/>
            <person name="Srivastava S."/>
            <person name="Singh M."/>
            <person name="Sahoo L."/>
            <person name="Jayasankar P."/>
            <person name="Meher P.K."/>
            <person name="Koringa P.G."/>
            <person name="Iquebal M.A."/>
            <person name="Das S.P."/>
            <person name="Bit A."/>
            <person name="Patnaik S."/>
            <person name="Patel N."/>
            <person name="Shah T.M."/>
            <person name="Hinsu A."/>
            <person name="Jena J.K."/>
        </authorList>
    </citation>
    <scope>NUCLEOTIDE SEQUENCE</scope>
    <source>
        <strain evidence="2">CIFAMagur01</strain>
        <tissue evidence="2">Testis</tissue>
    </source>
</reference>
<evidence type="ECO:0000313" key="2">
    <source>
        <dbReference type="EMBL" id="KAF5903331.1"/>
    </source>
</evidence>
<feature type="non-terminal residue" evidence="2">
    <location>
        <position position="55"/>
    </location>
</feature>
<keyword evidence="3" id="KW-1185">Reference proteome</keyword>
<name>A0A8J4X5V8_CLAMG</name>
<sequence>MVRGALCKRLISRLLAAAETGGSGSSRSPAQRVVGTRRSARAPLAEESANHSADA</sequence>
<accession>A0A8J4X5V8</accession>
<organism evidence="2 3">
    <name type="scientific">Clarias magur</name>
    <name type="common">Asian catfish</name>
    <name type="synonym">Macropteronotus magur</name>
    <dbReference type="NCBI Taxonomy" id="1594786"/>
    <lineage>
        <taxon>Eukaryota</taxon>
        <taxon>Metazoa</taxon>
        <taxon>Chordata</taxon>
        <taxon>Craniata</taxon>
        <taxon>Vertebrata</taxon>
        <taxon>Euteleostomi</taxon>
        <taxon>Actinopterygii</taxon>
        <taxon>Neopterygii</taxon>
        <taxon>Teleostei</taxon>
        <taxon>Ostariophysi</taxon>
        <taxon>Siluriformes</taxon>
        <taxon>Clariidae</taxon>
        <taxon>Clarias</taxon>
    </lineage>
</organism>
<comment type="caution">
    <text evidence="2">The sequence shown here is derived from an EMBL/GenBank/DDBJ whole genome shotgun (WGS) entry which is preliminary data.</text>
</comment>
<feature type="region of interest" description="Disordered" evidence="1">
    <location>
        <begin position="18"/>
        <end position="55"/>
    </location>
</feature>
<gene>
    <name evidence="2" type="ORF">DAT39_006979</name>
</gene>
<proteinExistence type="predicted"/>
<evidence type="ECO:0000256" key="1">
    <source>
        <dbReference type="SAM" id="MobiDB-lite"/>
    </source>
</evidence>
<dbReference type="Proteomes" id="UP000727407">
    <property type="component" value="Unassembled WGS sequence"/>
</dbReference>
<dbReference type="AlphaFoldDB" id="A0A8J4X5V8"/>
<evidence type="ECO:0000313" key="3">
    <source>
        <dbReference type="Proteomes" id="UP000727407"/>
    </source>
</evidence>
<dbReference type="EMBL" id="QNUK01000075">
    <property type="protein sequence ID" value="KAF5903331.1"/>
    <property type="molecule type" value="Genomic_DNA"/>
</dbReference>
<protein>
    <submittedName>
        <fullName evidence="2">Uncharacterized protein</fullName>
    </submittedName>
</protein>